<proteinExistence type="predicted"/>
<organism evidence="1 2">
    <name type="scientific">Suillus fuscotomentosus</name>
    <dbReference type="NCBI Taxonomy" id="1912939"/>
    <lineage>
        <taxon>Eukaryota</taxon>
        <taxon>Fungi</taxon>
        <taxon>Dikarya</taxon>
        <taxon>Basidiomycota</taxon>
        <taxon>Agaricomycotina</taxon>
        <taxon>Agaricomycetes</taxon>
        <taxon>Agaricomycetidae</taxon>
        <taxon>Boletales</taxon>
        <taxon>Suillineae</taxon>
        <taxon>Suillaceae</taxon>
        <taxon>Suillus</taxon>
    </lineage>
</organism>
<dbReference type="GeneID" id="64661258"/>
<accession>A0AAD4E829</accession>
<dbReference type="EMBL" id="JABBWK010000024">
    <property type="protein sequence ID" value="KAG1901036.1"/>
    <property type="molecule type" value="Genomic_DNA"/>
</dbReference>
<dbReference type="AlphaFoldDB" id="A0AAD4E829"/>
<dbReference type="RefSeq" id="XP_041226612.1">
    <property type="nucleotide sequence ID" value="XM_041366960.1"/>
</dbReference>
<protein>
    <recommendedName>
        <fullName evidence="3">Transposase</fullName>
    </recommendedName>
</protein>
<dbReference type="InterPro" id="IPR041078">
    <property type="entry name" value="Plavaka"/>
</dbReference>
<reference evidence="1" key="1">
    <citation type="journal article" date="2020" name="New Phytol.">
        <title>Comparative genomics reveals dynamic genome evolution in host specialist ectomycorrhizal fungi.</title>
        <authorList>
            <person name="Lofgren L.A."/>
            <person name="Nguyen N.H."/>
            <person name="Vilgalys R."/>
            <person name="Ruytinx J."/>
            <person name="Liao H.L."/>
            <person name="Branco S."/>
            <person name="Kuo A."/>
            <person name="LaButti K."/>
            <person name="Lipzen A."/>
            <person name="Andreopoulos W."/>
            <person name="Pangilinan J."/>
            <person name="Riley R."/>
            <person name="Hundley H."/>
            <person name="Na H."/>
            <person name="Barry K."/>
            <person name="Grigoriev I.V."/>
            <person name="Stajich J.E."/>
            <person name="Kennedy P.G."/>
        </authorList>
    </citation>
    <scope>NUCLEOTIDE SEQUENCE</scope>
    <source>
        <strain evidence="1">FC203</strain>
    </source>
</reference>
<evidence type="ECO:0000313" key="2">
    <source>
        <dbReference type="Proteomes" id="UP001195769"/>
    </source>
</evidence>
<gene>
    <name evidence="1" type="ORF">F5891DRAFT_1188158</name>
</gene>
<sequence>MGPERTKYSCETKAAKRQRDQVVVDAICKEKASDSSSRLDKPQSAIRIIPVPIETQNHAEFLDVDFSHDDPVTGPGPSALNELEVVAAVPTFNQDDIKIEYHPSSSIEAKVYGFDSFERHASEFLAPPPDGQPWRLFKSRLEFEIAEIMLEVGFNNQQSDRFIKLCHRCAVGKEKFTFKNHKDIHNMWEAASHRITKFDGNAFVSFVDEPFTARDIWDVQSQLPPGAKPLAYILYMDKTKLSSFGTAKGYPVYARLANLPTAIRNGRGTGGSAADAVYIGQAHTTVTYLRIIRGNGRA</sequence>
<keyword evidence="2" id="KW-1185">Reference proteome</keyword>
<dbReference type="Proteomes" id="UP001195769">
    <property type="component" value="Unassembled WGS sequence"/>
</dbReference>
<evidence type="ECO:0008006" key="3">
    <source>
        <dbReference type="Google" id="ProtNLM"/>
    </source>
</evidence>
<dbReference type="Pfam" id="PF18759">
    <property type="entry name" value="Plavaka"/>
    <property type="match status" value="1"/>
</dbReference>
<comment type="caution">
    <text evidence="1">The sequence shown here is derived from an EMBL/GenBank/DDBJ whole genome shotgun (WGS) entry which is preliminary data.</text>
</comment>
<name>A0AAD4E829_9AGAM</name>
<evidence type="ECO:0000313" key="1">
    <source>
        <dbReference type="EMBL" id="KAG1901036.1"/>
    </source>
</evidence>